<evidence type="ECO:0000256" key="1">
    <source>
        <dbReference type="SAM" id="MobiDB-lite"/>
    </source>
</evidence>
<feature type="chain" id="PRO_5014759918" evidence="2">
    <location>
        <begin position="20"/>
        <end position="101"/>
    </location>
</feature>
<evidence type="ECO:0000256" key="2">
    <source>
        <dbReference type="SAM" id="SignalP"/>
    </source>
</evidence>
<feature type="compositionally biased region" description="Polar residues" evidence="1">
    <location>
        <begin position="57"/>
        <end position="68"/>
    </location>
</feature>
<reference evidence="3" key="1">
    <citation type="submission" date="2018-01" db="EMBL/GenBank/DDBJ databases">
        <title>An insight into the sialome of Amazonian anophelines.</title>
        <authorList>
            <person name="Ribeiro J.M."/>
            <person name="Scarpassa V."/>
            <person name="Calvo E."/>
        </authorList>
    </citation>
    <scope>NUCLEOTIDE SEQUENCE</scope>
</reference>
<protein>
    <submittedName>
        <fullName evidence="3">Putative secreted protein</fullName>
    </submittedName>
</protein>
<dbReference type="EMBL" id="GGFL01011248">
    <property type="protein sequence ID" value="MBW75426.1"/>
    <property type="molecule type" value="Transcribed_RNA"/>
</dbReference>
<evidence type="ECO:0000313" key="3">
    <source>
        <dbReference type="EMBL" id="MBW75426.1"/>
    </source>
</evidence>
<dbReference type="AlphaFoldDB" id="A0A2M4DD00"/>
<name>A0A2M4DD00_ANODA</name>
<feature type="region of interest" description="Disordered" evidence="1">
    <location>
        <begin position="54"/>
        <end position="77"/>
    </location>
</feature>
<keyword evidence="2" id="KW-0732">Signal</keyword>
<organism evidence="3">
    <name type="scientific">Anopheles darlingi</name>
    <name type="common">Mosquito</name>
    <dbReference type="NCBI Taxonomy" id="43151"/>
    <lineage>
        <taxon>Eukaryota</taxon>
        <taxon>Metazoa</taxon>
        <taxon>Ecdysozoa</taxon>
        <taxon>Arthropoda</taxon>
        <taxon>Hexapoda</taxon>
        <taxon>Insecta</taxon>
        <taxon>Pterygota</taxon>
        <taxon>Neoptera</taxon>
        <taxon>Endopterygota</taxon>
        <taxon>Diptera</taxon>
        <taxon>Nematocera</taxon>
        <taxon>Culicoidea</taxon>
        <taxon>Culicidae</taxon>
        <taxon>Anophelinae</taxon>
        <taxon>Anopheles</taxon>
    </lineage>
</organism>
<accession>A0A2M4DD00</accession>
<sequence length="101" mass="11441">MRVGWLALDCAMGFRFLHALCSVEHPLYLSLSLVSTARADNVLNHFPICRHRASAGENKQTANNQPASQPAPKTRRTRKWEMAFARNYFRCSVSLRSFAST</sequence>
<proteinExistence type="predicted"/>
<feature type="signal peptide" evidence="2">
    <location>
        <begin position="1"/>
        <end position="19"/>
    </location>
</feature>